<keyword evidence="5" id="KW-1133">Transmembrane helix</keyword>
<feature type="non-terminal residue" evidence="9">
    <location>
        <position position="195"/>
    </location>
</feature>
<keyword evidence="6" id="KW-0472">Membrane</keyword>
<dbReference type="GO" id="GO:0030244">
    <property type="term" value="P:cellulose biosynthetic process"/>
    <property type="evidence" value="ECO:0007669"/>
    <property type="project" value="InterPro"/>
</dbReference>
<dbReference type="InterPro" id="IPR005150">
    <property type="entry name" value="Cellulose_synth"/>
</dbReference>
<evidence type="ECO:0000256" key="1">
    <source>
        <dbReference type="ARBA" id="ARBA00004127"/>
    </source>
</evidence>
<dbReference type="Pfam" id="PF03552">
    <property type="entry name" value="Cellulose_synt"/>
    <property type="match status" value="1"/>
</dbReference>
<accession>A0AA38CEJ3</accession>
<dbReference type="GO" id="GO:0012505">
    <property type="term" value="C:endomembrane system"/>
    <property type="evidence" value="ECO:0007669"/>
    <property type="project" value="UniProtKB-SubCell"/>
</dbReference>
<feature type="binding site" evidence="8">
    <location>
        <position position="81"/>
    </location>
    <ligand>
        <name>Mn(2+)</name>
        <dbReference type="ChEBI" id="CHEBI:29035"/>
    </ligand>
</feature>
<keyword evidence="3" id="KW-0808">Transferase</keyword>
<dbReference type="InterPro" id="IPR029044">
    <property type="entry name" value="Nucleotide-diphossugar_trans"/>
</dbReference>
<dbReference type="OMA" id="WSMEREY"/>
<keyword evidence="2" id="KW-0328">Glycosyltransferase</keyword>
<keyword evidence="7" id="KW-0961">Cell wall biogenesis/degradation</keyword>
<evidence type="ECO:0000256" key="5">
    <source>
        <dbReference type="ARBA" id="ARBA00022989"/>
    </source>
</evidence>
<keyword evidence="10" id="KW-1185">Reference proteome</keyword>
<dbReference type="Gene3D" id="3.90.550.10">
    <property type="entry name" value="Spore Coat Polysaccharide Biosynthesis Protein SpsA, Chain A"/>
    <property type="match status" value="1"/>
</dbReference>
<proteinExistence type="predicted"/>
<feature type="binding site" evidence="8">
    <location>
        <position position="105"/>
    </location>
    <ligand>
        <name>Mn(2+)</name>
        <dbReference type="ChEBI" id="CHEBI:29035"/>
    </ligand>
</feature>
<gene>
    <name evidence="9" type="ORF">KI387_030784</name>
</gene>
<feature type="non-terminal residue" evidence="9">
    <location>
        <position position="1"/>
    </location>
</feature>
<evidence type="ECO:0000313" key="9">
    <source>
        <dbReference type="EMBL" id="KAH9299102.1"/>
    </source>
</evidence>
<evidence type="ECO:0000256" key="3">
    <source>
        <dbReference type="ARBA" id="ARBA00022679"/>
    </source>
</evidence>
<evidence type="ECO:0000256" key="8">
    <source>
        <dbReference type="PIRSR" id="PIRSR605150-3"/>
    </source>
</evidence>
<dbReference type="AlphaFoldDB" id="A0AA38CEJ3"/>
<reference evidence="9 10" key="1">
    <citation type="journal article" date="2021" name="Nat. Plants">
        <title>The Taxus genome provides insights into paclitaxel biosynthesis.</title>
        <authorList>
            <person name="Xiong X."/>
            <person name="Gou J."/>
            <person name="Liao Q."/>
            <person name="Li Y."/>
            <person name="Zhou Q."/>
            <person name="Bi G."/>
            <person name="Li C."/>
            <person name="Du R."/>
            <person name="Wang X."/>
            <person name="Sun T."/>
            <person name="Guo L."/>
            <person name="Liang H."/>
            <person name="Lu P."/>
            <person name="Wu Y."/>
            <person name="Zhang Z."/>
            <person name="Ro D.K."/>
            <person name="Shang Y."/>
            <person name="Huang S."/>
            <person name="Yan J."/>
        </authorList>
    </citation>
    <scope>NUCLEOTIDE SEQUENCE [LARGE SCALE GENOMIC DNA]</scope>
    <source>
        <strain evidence="9">Ta-2019</strain>
    </source>
</reference>
<keyword evidence="4" id="KW-0812">Transmembrane</keyword>
<evidence type="ECO:0008006" key="11">
    <source>
        <dbReference type="Google" id="ProtNLM"/>
    </source>
</evidence>
<organism evidence="9 10">
    <name type="scientific">Taxus chinensis</name>
    <name type="common">Chinese yew</name>
    <name type="synonym">Taxus wallichiana var. chinensis</name>
    <dbReference type="NCBI Taxonomy" id="29808"/>
    <lineage>
        <taxon>Eukaryota</taxon>
        <taxon>Viridiplantae</taxon>
        <taxon>Streptophyta</taxon>
        <taxon>Embryophyta</taxon>
        <taxon>Tracheophyta</taxon>
        <taxon>Spermatophyta</taxon>
        <taxon>Pinopsida</taxon>
        <taxon>Pinidae</taxon>
        <taxon>Conifers II</taxon>
        <taxon>Cupressales</taxon>
        <taxon>Taxaceae</taxon>
        <taxon>Taxus</taxon>
    </lineage>
</organism>
<dbReference type="PANTHER" id="PTHR13301">
    <property type="entry name" value="X-BOX TRANSCRIPTION FACTOR-RELATED"/>
    <property type="match status" value="1"/>
</dbReference>
<comment type="subcellular location">
    <subcellularLocation>
        <location evidence="1">Endomembrane system</location>
        <topology evidence="1">Multi-pass membrane protein</topology>
    </subcellularLocation>
</comment>
<dbReference type="GO" id="GO:0016020">
    <property type="term" value="C:membrane"/>
    <property type="evidence" value="ECO:0007669"/>
    <property type="project" value="InterPro"/>
</dbReference>
<evidence type="ECO:0000256" key="7">
    <source>
        <dbReference type="ARBA" id="ARBA00023316"/>
    </source>
</evidence>
<name>A0AA38CEJ3_TAXCH</name>
<evidence type="ECO:0000256" key="2">
    <source>
        <dbReference type="ARBA" id="ARBA00022676"/>
    </source>
</evidence>
<dbReference type="GO" id="GO:0016760">
    <property type="term" value="F:cellulose synthase (UDP-forming) activity"/>
    <property type="evidence" value="ECO:0007669"/>
    <property type="project" value="InterPro"/>
</dbReference>
<evidence type="ECO:0000256" key="4">
    <source>
        <dbReference type="ARBA" id="ARBA00022692"/>
    </source>
</evidence>
<sequence length="195" mass="22283">REYEEFKVRINALVEKRKKVPEEGWMMQDGRPWPGNNPHDHPGMIQIFLGSTGALDVRGNELPLFVYVSREKKPGFHHHNKLGVLNALVRVSGVLTNSPYILNMDCTQYINNNKVIREAMCFMMDLPVGKNISYVQFPPRFHALHQEDNFSNHNTVFYDIMMKGLDGIQGPICLGSACVFRRRSLYGYASGVDPK</sequence>
<dbReference type="Proteomes" id="UP000824469">
    <property type="component" value="Unassembled WGS sequence"/>
</dbReference>
<comment type="caution">
    <text evidence="9">The sequence shown here is derived from an EMBL/GenBank/DDBJ whole genome shotgun (WGS) entry which is preliminary data.</text>
</comment>
<protein>
    <recommendedName>
        <fullName evidence="11">Cellulose synthase</fullName>
    </recommendedName>
</protein>
<evidence type="ECO:0000313" key="10">
    <source>
        <dbReference type="Proteomes" id="UP000824469"/>
    </source>
</evidence>
<dbReference type="GO" id="GO:0071555">
    <property type="term" value="P:cell wall organization"/>
    <property type="evidence" value="ECO:0007669"/>
    <property type="project" value="UniProtKB-KW"/>
</dbReference>
<evidence type="ECO:0000256" key="6">
    <source>
        <dbReference type="ARBA" id="ARBA00023136"/>
    </source>
</evidence>
<dbReference type="EMBL" id="JAHRHJ020000010">
    <property type="protein sequence ID" value="KAH9299102.1"/>
    <property type="molecule type" value="Genomic_DNA"/>
</dbReference>